<evidence type="ECO:0000259" key="9">
    <source>
        <dbReference type="Pfam" id="PF22700"/>
    </source>
</evidence>
<dbReference type="RefSeq" id="WP_098240702.1">
    <property type="nucleotide sequence ID" value="NZ_CP022685.1"/>
</dbReference>
<dbReference type="SUPFAM" id="SSF55060">
    <property type="entry name" value="GHMP Kinase, C-terminal domain"/>
    <property type="match status" value="1"/>
</dbReference>
<evidence type="ECO:0000256" key="1">
    <source>
        <dbReference type="ARBA" id="ARBA00008831"/>
    </source>
</evidence>
<sequence length="333" mass="34899">MPGSDGCVAVAHPNIALVKYWGKRDEDLVLPCADSLSMTLDVFPTTTEIRLVDCQAQDVVIVDGAVDRGATARRITGFLDLVRERAGRSEAAVVATRNTVPVGAGLASSASGFAALALAAASAYGLPVEPVELSRLARRGSGSAARSIFGGFAIWHAGAPDAPDPDLASYAEPLAKTTLDLALVAALLETGPKPVSSREAMRRTVKTSPLFSDWLGMARGDCTVMREALARGDIATVGAIAERNALGMHQTMESAVPPVHYRTPASHRVLEEVHRMRAHGLQAWATMDAGPNVKVLCASDDAERVACVLRQLSGCVAVVARSGPGATLDKTVR</sequence>
<dbReference type="Gene3D" id="3.30.230.10">
    <property type="match status" value="1"/>
</dbReference>
<dbReference type="InterPro" id="IPR014721">
    <property type="entry name" value="Ribsml_uS5_D2-typ_fold_subgr"/>
</dbReference>
<feature type="domain" description="Mvd1 C-terminal" evidence="8">
    <location>
        <begin position="190"/>
        <end position="312"/>
    </location>
</feature>
<protein>
    <recommendedName>
        <fullName evidence="2">diphosphomevalonate decarboxylase</fullName>
        <ecNumber evidence="2">4.1.1.33</ecNumber>
    </recommendedName>
</protein>
<gene>
    <name evidence="10" type="ORF">KY5_0605c</name>
</gene>
<dbReference type="Proteomes" id="UP000221011">
    <property type="component" value="Chromosome"/>
</dbReference>
<dbReference type="AlphaFoldDB" id="A0A291Q278"/>
<dbReference type="NCBIfam" id="TIGR01240">
    <property type="entry name" value="mevDPdecarb"/>
    <property type="match status" value="1"/>
</dbReference>
<dbReference type="Gene3D" id="3.30.70.890">
    <property type="entry name" value="GHMP kinase, C-terminal domain"/>
    <property type="match status" value="1"/>
</dbReference>
<dbReference type="EC" id="4.1.1.33" evidence="2"/>
<evidence type="ECO:0000256" key="6">
    <source>
        <dbReference type="ARBA" id="ARBA00023098"/>
    </source>
</evidence>
<evidence type="ECO:0000256" key="7">
    <source>
        <dbReference type="ARBA" id="ARBA00023239"/>
    </source>
</evidence>
<evidence type="ECO:0000256" key="3">
    <source>
        <dbReference type="ARBA" id="ARBA00022516"/>
    </source>
</evidence>
<feature type="domain" description="Diphosphomevalonate decarboxylase-like N-terminal" evidence="9">
    <location>
        <begin position="11"/>
        <end position="160"/>
    </location>
</feature>
<dbReference type="InterPro" id="IPR053859">
    <property type="entry name" value="MVD-like_N"/>
</dbReference>
<evidence type="ECO:0000256" key="2">
    <source>
        <dbReference type="ARBA" id="ARBA00012296"/>
    </source>
</evidence>
<dbReference type="FunFam" id="3.30.230.10:FF:000072">
    <property type="entry name" value="Diphosphomevalonate decarboxylase"/>
    <property type="match status" value="1"/>
</dbReference>
<dbReference type="Pfam" id="PF18376">
    <property type="entry name" value="MDD_C"/>
    <property type="match status" value="1"/>
</dbReference>
<evidence type="ECO:0000313" key="11">
    <source>
        <dbReference type="Proteomes" id="UP000221011"/>
    </source>
</evidence>
<keyword evidence="7 10" id="KW-0456">Lyase</keyword>
<evidence type="ECO:0000256" key="5">
    <source>
        <dbReference type="ARBA" id="ARBA00022840"/>
    </source>
</evidence>
<keyword evidence="5" id="KW-0067">ATP-binding</keyword>
<dbReference type="PANTHER" id="PTHR10977:SF3">
    <property type="entry name" value="DIPHOSPHOMEVALONATE DECARBOXYLASE"/>
    <property type="match status" value="1"/>
</dbReference>
<proteinExistence type="inferred from homology"/>
<comment type="similarity">
    <text evidence="1">Belongs to the diphosphomevalonate decarboxylase family.</text>
</comment>
<keyword evidence="6" id="KW-0443">Lipid metabolism</keyword>
<evidence type="ECO:0000259" key="8">
    <source>
        <dbReference type="Pfam" id="PF18376"/>
    </source>
</evidence>
<dbReference type="GO" id="GO:0005829">
    <property type="term" value="C:cytosol"/>
    <property type="evidence" value="ECO:0007669"/>
    <property type="project" value="InterPro"/>
</dbReference>
<dbReference type="PANTHER" id="PTHR10977">
    <property type="entry name" value="DIPHOSPHOMEVALONATE DECARBOXYLASE"/>
    <property type="match status" value="1"/>
</dbReference>
<reference evidence="10 11" key="1">
    <citation type="submission" date="2017-08" db="EMBL/GenBank/DDBJ databases">
        <title>Complete Genome Sequence of Streptomyces formicae KY5, the formicamycin producer.</title>
        <authorList>
            <person name="Holmes N.A."/>
            <person name="Devine R."/>
            <person name="Qin Z."/>
            <person name="Seipke R.F."/>
            <person name="Wilkinson B."/>
            <person name="Hutchings M.I."/>
        </authorList>
    </citation>
    <scope>NUCLEOTIDE SEQUENCE [LARGE SCALE GENOMIC DNA]</scope>
    <source>
        <strain evidence="10 11">KY5</strain>
    </source>
</reference>
<dbReference type="InterPro" id="IPR020568">
    <property type="entry name" value="Ribosomal_Su5_D2-typ_SF"/>
</dbReference>
<dbReference type="InterPro" id="IPR029765">
    <property type="entry name" value="Mev_diP_decarb"/>
</dbReference>
<organism evidence="10 11">
    <name type="scientific">Streptomyces formicae</name>
    <dbReference type="NCBI Taxonomy" id="1616117"/>
    <lineage>
        <taxon>Bacteria</taxon>
        <taxon>Bacillati</taxon>
        <taxon>Actinomycetota</taxon>
        <taxon>Actinomycetes</taxon>
        <taxon>Kitasatosporales</taxon>
        <taxon>Streptomycetaceae</taxon>
        <taxon>Streptomyces</taxon>
    </lineage>
</organism>
<dbReference type="GO" id="GO:0019287">
    <property type="term" value="P:isopentenyl diphosphate biosynthetic process, mevalonate pathway"/>
    <property type="evidence" value="ECO:0007669"/>
    <property type="project" value="InterPro"/>
</dbReference>
<dbReference type="Pfam" id="PF22700">
    <property type="entry name" value="MVD-like_N"/>
    <property type="match status" value="1"/>
</dbReference>
<keyword evidence="4" id="KW-0547">Nucleotide-binding</keyword>
<dbReference type="GO" id="GO:0005524">
    <property type="term" value="F:ATP binding"/>
    <property type="evidence" value="ECO:0007669"/>
    <property type="project" value="UniProtKB-KW"/>
</dbReference>
<dbReference type="PIRSF" id="PIRSF015950">
    <property type="entry name" value="Mev_P_decrbx"/>
    <property type="match status" value="1"/>
</dbReference>
<keyword evidence="3" id="KW-0444">Lipid biosynthesis</keyword>
<keyword evidence="11" id="KW-1185">Reference proteome</keyword>
<accession>A0A291Q278</accession>
<dbReference type="EMBL" id="CP022685">
    <property type="protein sequence ID" value="ATL25623.1"/>
    <property type="molecule type" value="Genomic_DNA"/>
</dbReference>
<evidence type="ECO:0000313" key="10">
    <source>
        <dbReference type="EMBL" id="ATL25623.1"/>
    </source>
</evidence>
<dbReference type="InterPro" id="IPR005935">
    <property type="entry name" value="Mev_decarb"/>
</dbReference>
<name>A0A291Q278_9ACTN</name>
<dbReference type="InterPro" id="IPR041431">
    <property type="entry name" value="Mvd1_C"/>
</dbReference>
<dbReference type="SUPFAM" id="SSF54211">
    <property type="entry name" value="Ribosomal protein S5 domain 2-like"/>
    <property type="match status" value="1"/>
</dbReference>
<dbReference type="InterPro" id="IPR036554">
    <property type="entry name" value="GHMP_kinase_C_sf"/>
</dbReference>
<dbReference type="GO" id="GO:0004163">
    <property type="term" value="F:diphosphomevalonate decarboxylase activity"/>
    <property type="evidence" value="ECO:0007669"/>
    <property type="project" value="UniProtKB-EC"/>
</dbReference>
<dbReference type="KEGG" id="sfk:KY5_0605c"/>
<evidence type="ECO:0000256" key="4">
    <source>
        <dbReference type="ARBA" id="ARBA00022741"/>
    </source>
</evidence>